<protein>
    <submittedName>
        <fullName evidence="3">L-lactate dehydrogenase (Cytochrome)</fullName>
    </submittedName>
</protein>
<dbReference type="InterPro" id="IPR013785">
    <property type="entry name" value="Aldolase_TIM"/>
</dbReference>
<dbReference type="STRING" id="1182543.W9WES3"/>
<evidence type="ECO:0000313" key="3">
    <source>
        <dbReference type="EMBL" id="EXJ66617.1"/>
    </source>
</evidence>
<dbReference type="OrthoDB" id="25826at2759"/>
<reference evidence="3 4" key="1">
    <citation type="submission" date="2013-03" db="EMBL/GenBank/DDBJ databases">
        <title>The Genome Sequence of Cladophialophora psammophila CBS 110553.</title>
        <authorList>
            <consortium name="The Broad Institute Genomics Platform"/>
            <person name="Cuomo C."/>
            <person name="de Hoog S."/>
            <person name="Gorbushina A."/>
            <person name="Walker B."/>
            <person name="Young S.K."/>
            <person name="Zeng Q."/>
            <person name="Gargeya S."/>
            <person name="Fitzgerald M."/>
            <person name="Haas B."/>
            <person name="Abouelleil A."/>
            <person name="Allen A.W."/>
            <person name="Alvarado L."/>
            <person name="Arachchi H.M."/>
            <person name="Berlin A.M."/>
            <person name="Chapman S.B."/>
            <person name="Gainer-Dewar J."/>
            <person name="Goldberg J."/>
            <person name="Griggs A."/>
            <person name="Gujja S."/>
            <person name="Hansen M."/>
            <person name="Howarth C."/>
            <person name="Imamovic A."/>
            <person name="Ireland A."/>
            <person name="Larimer J."/>
            <person name="McCowan C."/>
            <person name="Murphy C."/>
            <person name="Pearson M."/>
            <person name="Poon T.W."/>
            <person name="Priest M."/>
            <person name="Roberts A."/>
            <person name="Saif S."/>
            <person name="Shea T."/>
            <person name="Sisk P."/>
            <person name="Sykes S."/>
            <person name="Wortman J."/>
            <person name="Nusbaum C."/>
            <person name="Birren B."/>
        </authorList>
    </citation>
    <scope>NUCLEOTIDE SEQUENCE [LARGE SCALE GENOMIC DNA]</scope>
    <source>
        <strain evidence="3 4">CBS 110553</strain>
    </source>
</reference>
<dbReference type="HOGENOM" id="CLU_2512445_0_0_1"/>
<comment type="cofactor">
    <cofactor evidence="1">
        <name>FMN</name>
        <dbReference type="ChEBI" id="CHEBI:58210"/>
    </cofactor>
</comment>
<comment type="caution">
    <text evidence="3">The sequence shown here is derived from an EMBL/GenBank/DDBJ whole genome shotgun (WGS) entry which is preliminary data.</text>
</comment>
<dbReference type="Gene3D" id="3.20.20.70">
    <property type="entry name" value="Aldolase class I"/>
    <property type="match status" value="1"/>
</dbReference>
<dbReference type="RefSeq" id="XP_007749054.1">
    <property type="nucleotide sequence ID" value="XM_007750864.1"/>
</dbReference>
<evidence type="ECO:0000259" key="2">
    <source>
        <dbReference type="Pfam" id="PF01070"/>
    </source>
</evidence>
<gene>
    <name evidence="3" type="ORF">A1O5_10288</name>
</gene>
<proteinExistence type="predicted"/>
<feature type="domain" description="FMN-dependent dehydrogenase" evidence="2">
    <location>
        <begin position="1"/>
        <end position="72"/>
    </location>
</feature>
<evidence type="ECO:0000256" key="1">
    <source>
        <dbReference type="ARBA" id="ARBA00001917"/>
    </source>
</evidence>
<dbReference type="Pfam" id="PF01070">
    <property type="entry name" value="FMN_dh"/>
    <property type="match status" value="1"/>
</dbReference>
<dbReference type="PANTHER" id="PTHR10578">
    <property type="entry name" value="S -2-HYDROXY-ACID OXIDASE-RELATED"/>
    <property type="match status" value="1"/>
</dbReference>
<organism evidence="3 4">
    <name type="scientific">Cladophialophora psammophila CBS 110553</name>
    <dbReference type="NCBI Taxonomy" id="1182543"/>
    <lineage>
        <taxon>Eukaryota</taxon>
        <taxon>Fungi</taxon>
        <taxon>Dikarya</taxon>
        <taxon>Ascomycota</taxon>
        <taxon>Pezizomycotina</taxon>
        <taxon>Eurotiomycetes</taxon>
        <taxon>Chaetothyriomycetidae</taxon>
        <taxon>Chaetothyriales</taxon>
        <taxon>Herpotrichiellaceae</taxon>
        <taxon>Cladophialophora</taxon>
    </lineage>
</organism>
<dbReference type="Proteomes" id="UP000019471">
    <property type="component" value="Unassembled WGS sequence"/>
</dbReference>
<dbReference type="EMBL" id="AMGX01000019">
    <property type="protein sequence ID" value="EXJ66617.1"/>
    <property type="molecule type" value="Genomic_DNA"/>
</dbReference>
<dbReference type="GeneID" id="19194981"/>
<name>W9WES3_9EURO</name>
<dbReference type="SUPFAM" id="SSF51395">
    <property type="entry name" value="FMN-linked oxidoreductases"/>
    <property type="match status" value="1"/>
</dbReference>
<keyword evidence="4" id="KW-1185">Reference proteome</keyword>
<dbReference type="PANTHER" id="PTHR10578:SF143">
    <property type="entry name" value="FMN-DEPENDENT ALPHA-HYDROXY ACID DEHYDROGENASE PB1A11.03"/>
    <property type="match status" value="1"/>
</dbReference>
<evidence type="ECO:0000313" key="4">
    <source>
        <dbReference type="Proteomes" id="UP000019471"/>
    </source>
</evidence>
<sequence length="85" mass="8913">MLPSIADPVGDKRDIFLDSGIRCGADIAKAMALGARSYTYGLVLGGEEGVGHPLKALCGDLDLTLHLAGIPFPKFISVDVQEDSL</sequence>
<dbReference type="InterPro" id="IPR000262">
    <property type="entry name" value="FMN-dep_DH"/>
</dbReference>
<dbReference type="AlphaFoldDB" id="W9WES3"/>
<dbReference type="GO" id="GO:0016491">
    <property type="term" value="F:oxidoreductase activity"/>
    <property type="evidence" value="ECO:0007669"/>
    <property type="project" value="InterPro"/>
</dbReference>
<dbReference type="eggNOG" id="KOG0538">
    <property type="taxonomic scope" value="Eukaryota"/>
</dbReference>
<accession>W9WES3</accession>